<keyword evidence="1" id="KW-1133">Transmembrane helix</keyword>
<keyword evidence="1" id="KW-0472">Membrane</keyword>
<dbReference type="AlphaFoldDB" id="A0A6C0JRC7"/>
<feature type="transmembrane region" description="Helical" evidence="1">
    <location>
        <begin position="42"/>
        <end position="59"/>
    </location>
</feature>
<evidence type="ECO:0000256" key="1">
    <source>
        <dbReference type="SAM" id="Phobius"/>
    </source>
</evidence>
<evidence type="ECO:0008006" key="3">
    <source>
        <dbReference type="Google" id="ProtNLM"/>
    </source>
</evidence>
<feature type="transmembrane region" description="Helical" evidence="1">
    <location>
        <begin position="5"/>
        <end position="22"/>
    </location>
</feature>
<protein>
    <recommendedName>
        <fullName evidence="3">DUF4405 domain-containing protein</fullName>
    </recommendedName>
</protein>
<sequence length="69" mass="7968">MELLYNFFIIILLINGLFWSLATHKQHCDLGKMLNIKPCFNHGVHLTIGVISLLMAIALKQRDYLSRLL</sequence>
<keyword evidence="1" id="KW-0812">Transmembrane</keyword>
<accession>A0A6C0JRC7</accession>
<evidence type="ECO:0000313" key="2">
    <source>
        <dbReference type="EMBL" id="QHU07451.1"/>
    </source>
</evidence>
<name>A0A6C0JRC7_9ZZZZ</name>
<proteinExistence type="predicted"/>
<reference evidence="2" key="1">
    <citation type="journal article" date="2020" name="Nature">
        <title>Giant virus diversity and host interactions through global metagenomics.</title>
        <authorList>
            <person name="Schulz F."/>
            <person name="Roux S."/>
            <person name="Paez-Espino D."/>
            <person name="Jungbluth S."/>
            <person name="Walsh D.A."/>
            <person name="Denef V.J."/>
            <person name="McMahon K.D."/>
            <person name="Konstantinidis K.T."/>
            <person name="Eloe-Fadrosh E.A."/>
            <person name="Kyrpides N.C."/>
            <person name="Woyke T."/>
        </authorList>
    </citation>
    <scope>NUCLEOTIDE SEQUENCE</scope>
    <source>
        <strain evidence="2">GVMAG-S-1040241-154</strain>
    </source>
</reference>
<organism evidence="2">
    <name type="scientific">viral metagenome</name>
    <dbReference type="NCBI Taxonomy" id="1070528"/>
    <lineage>
        <taxon>unclassified sequences</taxon>
        <taxon>metagenomes</taxon>
        <taxon>organismal metagenomes</taxon>
    </lineage>
</organism>
<dbReference type="EMBL" id="MN740684">
    <property type="protein sequence ID" value="QHU07451.1"/>
    <property type="molecule type" value="Genomic_DNA"/>
</dbReference>